<keyword evidence="2 4" id="KW-0808">Transferase</keyword>
<dbReference type="PROSITE" id="PS00375">
    <property type="entry name" value="UDPGT"/>
    <property type="match status" value="1"/>
</dbReference>
<name>A0AAU9P4X1_9ASTR</name>
<comment type="function">
    <text evidence="3">May glycosylate diterpenes or flavonols in leaves.</text>
</comment>
<evidence type="ECO:0000256" key="5">
    <source>
        <dbReference type="RuleBase" id="RU362057"/>
    </source>
</evidence>
<evidence type="ECO:0000256" key="3">
    <source>
        <dbReference type="ARBA" id="ARBA00053747"/>
    </source>
</evidence>
<evidence type="ECO:0000313" key="7">
    <source>
        <dbReference type="Proteomes" id="UP001157418"/>
    </source>
</evidence>
<dbReference type="PANTHER" id="PTHR48048:SF98">
    <property type="entry name" value="FLAVONOL 3-O-GLUCOSYLTRANSFERASE"/>
    <property type="match status" value="1"/>
</dbReference>
<dbReference type="Proteomes" id="UP001157418">
    <property type="component" value="Unassembled WGS sequence"/>
</dbReference>
<organism evidence="6 7">
    <name type="scientific">Lactuca virosa</name>
    <dbReference type="NCBI Taxonomy" id="75947"/>
    <lineage>
        <taxon>Eukaryota</taxon>
        <taxon>Viridiplantae</taxon>
        <taxon>Streptophyta</taxon>
        <taxon>Embryophyta</taxon>
        <taxon>Tracheophyta</taxon>
        <taxon>Spermatophyta</taxon>
        <taxon>Magnoliopsida</taxon>
        <taxon>eudicotyledons</taxon>
        <taxon>Gunneridae</taxon>
        <taxon>Pentapetalae</taxon>
        <taxon>asterids</taxon>
        <taxon>campanulids</taxon>
        <taxon>Asterales</taxon>
        <taxon>Asteraceae</taxon>
        <taxon>Cichorioideae</taxon>
        <taxon>Cichorieae</taxon>
        <taxon>Lactucinae</taxon>
        <taxon>Lactuca</taxon>
    </lineage>
</organism>
<dbReference type="FunFam" id="3.40.50.2000:FF:000056">
    <property type="entry name" value="Glycosyltransferase"/>
    <property type="match status" value="1"/>
</dbReference>
<dbReference type="InterPro" id="IPR050481">
    <property type="entry name" value="UDP-glycosyltransf_plant"/>
</dbReference>
<dbReference type="EC" id="2.4.1.-" evidence="5"/>
<comment type="similarity">
    <text evidence="1 4">Belongs to the UDP-glycosyltransferase family.</text>
</comment>
<dbReference type="PANTHER" id="PTHR48048">
    <property type="entry name" value="GLYCOSYLTRANSFERASE"/>
    <property type="match status" value="1"/>
</dbReference>
<reference evidence="6 7" key="1">
    <citation type="submission" date="2022-01" db="EMBL/GenBank/DDBJ databases">
        <authorList>
            <person name="Xiong W."/>
            <person name="Schranz E."/>
        </authorList>
    </citation>
    <scope>NUCLEOTIDE SEQUENCE [LARGE SCALE GENOMIC DNA]</scope>
</reference>
<sequence length="475" mass="52860">MKKSELVFVPVPALGHLTSTIELAKHLLDQDERLSITVLLIPPLGGTDLGSYTKSLAASDARIRYTMIPPTNHLSQPPSSPMAFEKFASLFIESHKSHVERAVMELLSDDSTRLVGFVLDMFCCCMIDVANTFKVPSYIIFSSNTVFLGFLLHLPERNNKGEFNFNPSDPDSVIPCLKNPVPANVLPGAALDKPGGGYETFLYLGTRFQESKGIIINSFVELEPYAVNSMVSHPITVYPVGPLLDHKINHNKSTESTEIKNWLDNQPSKSVIFLCFGSMGSFKQPQIEQIAMALEKSDHRFLWSMRQPPPEGMHGAPTDYTSYEKVLPNGFLARVKDRGMVCGWAPQVEVLAHEAIKGFVSHCGWNSILESLWYGVPIATWPLNAEQQMNAFYMVRELGLAVELSLAYRSSRSEIVMADQIKTAINCLMDDTNPMRERVKKISEESRKAFIKGGSSLVTLGKLVEDMLENLGEIQ</sequence>
<comment type="caution">
    <text evidence="6">The sequence shown here is derived from an EMBL/GenBank/DDBJ whole genome shotgun (WGS) entry which is preliminary data.</text>
</comment>
<proteinExistence type="inferred from homology"/>
<dbReference type="CDD" id="cd03784">
    <property type="entry name" value="GT1_Gtf-like"/>
    <property type="match status" value="1"/>
</dbReference>
<dbReference type="AlphaFoldDB" id="A0AAU9P4X1"/>
<dbReference type="InterPro" id="IPR035595">
    <property type="entry name" value="UDP_glycos_trans_CS"/>
</dbReference>
<keyword evidence="7" id="KW-1185">Reference proteome</keyword>
<evidence type="ECO:0000256" key="2">
    <source>
        <dbReference type="ARBA" id="ARBA00022679"/>
    </source>
</evidence>
<dbReference type="SUPFAM" id="SSF53756">
    <property type="entry name" value="UDP-Glycosyltransferase/glycogen phosphorylase"/>
    <property type="match status" value="1"/>
</dbReference>
<protein>
    <recommendedName>
        <fullName evidence="5">Glycosyltransferase</fullName>
        <ecNumber evidence="5">2.4.1.-</ecNumber>
    </recommendedName>
</protein>
<dbReference type="InterPro" id="IPR002213">
    <property type="entry name" value="UDP_glucos_trans"/>
</dbReference>
<evidence type="ECO:0000313" key="6">
    <source>
        <dbReference type="EMBL" id="CAH1445104.1"/>
    </source>
</evidence>
<dbReference type="Pfam" id="PF00201">
    <property type="entry name" value="UDPGT"/>
    <property type="match status" value="1"/>
</dbReference>
<evidence type="ECO:0000256" key="4">
    <source>
        <dbReference type="RuleBase" id="RU003718"/>
    </source>
</evidence>
<dbReference type="GO" id="GO:0035251">
    <property type="term" value="F:UDP-glucosyltransferase activity"/>
    <property type="evidence" value="ECO:0007669"/>
    <property type="project" value="InterPro"/>
</dbReference>
<gene>
    <name evidence="6" type="ORF">LVIROSA_LOCUS30895</name>
</gene>
<keyword evidence="4" id="KW-0328">Glycosyltransferase</keyword>
<evidence type="ECO:0000256" key="1">
    <source>
        <dbReference type="ARBA" id="ARBA00009995"/>
    </source>
</evidence>
<dbReference type="EMBL" id="CAKMRJ010005523">
    <property type="protein sequence ID" value="CAH1445104.1"/>
    <property type="molecule type" value="Genomic_DNA"/>
</dbReference>
<dbReference type="Gene3D" id="3.40.50.2000">
    <property type="entry name" value="Glycogen Phosphorylase B"/>
    <property type="match status" value="2"/>
</dbReference>
<accession>A0AAU9P4X1</accession>